<proteinExistence type="predicted"/>
<comment type="caution">
    <text evidence="1">The sequence shown here is derived from an EMBL/GenBank/DDBJ whole genome shotgun (WGS) entry which is preliminary data.</text>
</comment>
<accession>A0ABV1MKY2</accession>
<sequence length="44" mass="5019">MSCLIEAIYHEGELLPEDEQDKLLAVNHFFVSKAYYSNKLSSNA</sequence>
<evidence type="ECO:0000313" key="1">
    <source>
        <dbReference type="EMBL" id="MEQ6353161.1"/>
    </source>
</evidence>
<organism evidence="1 2">
    <name type="scientific">Lysinibacillus zambalensis</name>
    <dbReference type="NCBI Taxonomy" id="3160866"/>
    <lineage>
        <taxon>Bacteria</taxon>
        <taxon>Bacillati</taxon>
        <taxon>Bacillota</taxon>
        <taxon>Bacilli</taxon>
        <taxon>Bacillales</taxon>
        <taxon>Bacillaceae</taxon>
        <taxon>Lysinibacillus</taxon>
    </lineage>
</organism>
<name>A0ABV1MKY2_9BACI</name>
<keyword evidence="2" id="KW-1185">Reference proteome</keyword>
<gene>
    <name evidence="1" type="ORF">ABNX05_00860</name>
</gene>
<protein>
    <submittedName>
        <fullName evidence="1">Uncharacterized protein</fullName>
    </submittedName>
</protein>
<dbReference type="EMBL" id="JBEGDG010000001">
    <property type="protein sequence ID" value="MEQ6353161.1"/>
    <property type="molecule type" value="Genomic_DNA"/>
</dbReference>
<evidence type="ECO:0000313" key="2">
    <source>
        <dbReference type="Proteomes" id="UP001478862"/>
    </source>
</evidence>
<dbReference type="Proteomes" id="UP001478862">
    <property type="component" value="Unassembled WGS sequence"/>
</dbReference>
<reference evidence="1 2" key="1">
    <citation type="submission" date="2024-06" db="EMBL/GenBank/DDBJ databases">
        <title>Lysinibacillus zambalefons sp. nov., a Novel Firmicute Isolated from the Poon Bato Zambales Hyperalkaline Spring.</title>
        <authorList>
            <person name="Aja J.A."/>
            <person name="Lazaro J.E.H."/>
            <person name="Llorin L.D."/>
            <person name="Lim K.R."/>
            <person name="Teodosio J."/>
            <person name="Dalisay D.S."/>
        </authorList>
    </citation>
    <scope>NUCLEOTIDE SEQUENCE [LARGE SCALE GENOMIC DNA]</scope>
    <source>
        <strain evidence="1 2">M3</strain>
    </source>
</reference>